<feature type="transmembrane region" description="Helical" evidence="2">
    <location>
        <begin position="63"/>
        <end position="82"/>
    </location>
</feature>
<feature type="transmembrane region" description="Helical" evidence="2">
    <location>
        <begin position="36"/>
        <end position="57"/>
    </location>
</feature>
<evidence type="ECO:0000256" key="1">
    <source>
        <dbReference type="SAM" id="MobiDB-lite"/>
    </source>
</evidence>
<evidence type="ECO:0000256" key="2">
    <source>
        <dbReference type="SAM" id="Phobius"/>
    </source>
</evidence>
<evidence type="ECO:0000313" key="3">
    <source>
        <dbReference type="EMBL" id="SEA98896.1"/>
    </source>
</evidence>
<gene>
    <name evidence="3" type="ORF">SAMN02745729_11228</name>
</gene>
<keyword evidence="2" id="KW-0812">Transmembrane</keyword>
<keyword evidence="2" id="KW-0472">Membrane</keyword>
<dbReference type="STRING" id="1122198.SAMN02745729_11228"/>
<sequence>MSQQADYLALSKGARMHLKRTSDNQFYFRTSGQVKWIIWGVIALVCLLGSLLMSVVLDGIEQFFYIGTSVFLIFFTAFALGVRRHLVLDAAGRAIQLEKSWWGLGRSVQPQGALANQRAVVAPIAELSEGCLLEIAGQKYTIGSLDETRQLARFIHQYFAVPAFDRVSQWPEEIELQSQRETGSLNDADPEKVAHGSKSPLADSRAEYESSASITDAQTKYASVWDQRIFLKLALPFPVFLVLGVILSLLANKGGV</sequence>
<dbReference type="EMBL" id="FNRJ01000012">
    <property type="protein sequence ID" value="SEA98896.1"/>
    <property type="molecule type" value="Genomic_DNA"/>
</dbReference>
<dbReference type="AlphaFoldDB" id="A0A1H4FNK4"/>
<feature type="region of interest" description="Disordered" evidence="1">
    <location>
        <begin position="180"/>
        <end position="201"/>
    </location>
</feature>
<reference evidence="4" key="1">
    <citation type="submission" date="2016-10" db="EMBL/GenBank/DDBJ databases">
        <authorList>
            <person name="Varghese N."/>
            <person name="Submissions S."/>
        </authorList>
    </citation>
    <scope>NUCLEOTIDE SEQUENCE [LARGE SCALE GENOMIC DNA]</scope>
    <source>
        <strain evidence="4">DSM 11526</strain>
    </source>
</reference>
<keyword evidence="4" id="KW-1185">Reference proteome</keyword>
<name>A0A1H4FNK4_9GAMM</name>
<dbReference type="Proteomes" id="UP000242469">
    <property type="component" value="Unassembled WGS sequence"/>
</dbReference>
<proteinExistence type="predicted"/>
<protein>
    <submittedName>
        <fullName evidence="3">Uncharacterized protein</fullName>
    </submittedName>
</protein>
<accession>A0A1H4FNK4</accession>
<dbReference type="RefSeq" id="WP_139253920.1">
    <property type="nucleotide sequence ID" value="NZ_FNRJ01000012.1"/>
</dbReference>
<feature type="transmembrane region" description="Helical" evidence="2">
    <location>
        <begin position="229"/>
        <end position="251"/>
    </location>
</feature>
<dbReference type="OrthoDB" id="6259825at2"/>
<evidence type="ECO:0000313" key="4">
    <source>
        <dbReference type="Proteomes" id="UP000242469"/>
    </source>
</evidence>
<organism evidence="3 4">
    <name type="scientific">Marinobacterium iners DSM 11526</name>
    <dbReference type="NCBI Taxonomy" id="1122198"/>
    <lineage>
        <taxon>Bacteria</taxon>
        <taxon>Pseudomonadati</taxon>
        <taxon>Pseudomonadota</taxon>
        <taxon>Gammaproteobacteria</taxon>
        <taxon>Oceanospirillales</taxon>
        <taxon>Oceanospirillaceae</taxon>
        <taxon>Marinobacterium</taxon>
    </lineage>
</organism>
<keyword evidence="2" id="KW-1133">Transmembrane helix</keyword>